<name>A0A847S0E9_9BACT</name>
<comment type="caution">
    <text evidence="3">The sequence shown here is derived from an EMBL/GenBank/DDBJ whole genome shotgun (WGS) entry which is preliminary data.</text>
</comment>
<dbReference type="GO" id="GO:0007165">
    <property type="term" value="P:signal transduction"/>
    <property type="evidence" value="ECO:0007669"/>
    <property type="project" value="TreeGrafter"/>
</dbReference>
<proteinExistence type="predicted"/>
<feature type="chain" id="PRO_5032924842" description="Tail specific protease domain-containing protein" evidence="1">
    <location>
        <begin position="20"/>
        <end position="343"/>
    </location>
</feature>
<dbReference type="GO" id="GO:0008236">
    <property type="term" value="F:serine-type peptidase activity"/>
    <property type="evidence" value="ECO:0007669"/>
    <property type="project" value="InterPro"/>
</dbReference>
<dbReference type="SUPFAM" id="SSF52096">
    <property type="entry name" value="ClpP/crotonase"/>
    <property type="match status" value="1"/>
</dbReference>
<protein>
    <recommendedName>
        <fullName evidence="2">Tail specific protease domain-containing protein</fullName>
    </recommendedName>
</protein>
<dbReference type="SMART" id="SM00245">
    <property type="entry name" value="TSPc"/>
    <property type="match status" value="1"/>
</dbReference>
<sequence length="343" mass="37442">MRKLFFCVLLSMSATSLYAQKTLFDTVFTLVKTKSVYAQQVNWDSLTPFVYQKMDVTKADSVAAVLEAFGPLMQALKDMHSSMSWKDKVNGNPDAWAFVDSKITPEMRDAANKGYSRLRTAMLPGGYGYISIPAAGIKPTEDMQAAIEKMSAIAQGISDSLCVLQTKSLKGLIIDLRLNGGGSSPALIGGLSPVLDNGLCFAFAKKNNDREEMRLKDGNLFYDTLQIIKLKKTCPLKKAVKVAVLISGYTTSAGEHAAIALKGSHRARFFGSPTRGQISGNETIFIRKDVTLSLSTAWAEDKAGRRYMVDVAPDVVVPDGADFEHLDNDKSVQAAIRWFTTGK</sequence>
<evidence type="ECO:0000256" key="1">
    <source>
        <dbReference type="SAM" id="SignalP"/>
    </source>
</evidence>
<dbReference type="PANTHER" id="PTHR32060">
    <property type="entry name" value="TAIL-SPECIFIC PROTEASE"/>
    <property type="match status" value="1"/>
</dbReference>
<dbReference type="Gene3D" id="3.90.226.10">
    <property type="entry name" value="2-enoyl-CoA Hydratase, Chain A, domain 1"/>
    <property type="match status" value="1"/>
</dbReference>
<keyword evidence="4" id="KW-1185">Reference proteome</keyword>
<reference evidence="3 4" key="1">
    <citation type="submission" date="2020-04" db="EMBL/GenBank/DDBJ databases">
        <authorList>
            <person name="Yin C."/>
        </authorList>
    </citation>
    <scope>NUCLEOTIDE SEQUENCE [LARGE SCALE GENOMIC DNA]</scope>
    <source>
        <strain evidence="3 4">Ae27</strain>
    </source>
</reference>
<feature type="signal peptide" evidence="1">
    <location>
        <begin position="1"/>
        <end position="19"/>
    </location>
</feature>
<evidence type="ECO:0000313" key="3">
    <source>
        <dbReference type="EMBL" id="NLR68872.1"/>
    </source>
</evidence>
<keyword evidence="1" id="KW-0732">Signal</keyword>
<dbReference type="Proteomes" id="UP000570474">
    <property type="component" value="Unassembled WGS sequence"/>
</dbReference>
<organism evidence="3 4">
    <name type="scientific">Chitinophaga varians</name>
    <dbReference type="NCBI Taxonomy" id="2202339"/>
    <lineage>
        <taxon>Bacteria</taxon>
        <taxon>Pseudomonadati</taxon>
        <taxon>Bacteroidota</taxon>
        <taxon>Chitinophagia</taxon>
        <taxon>Chitinophagales</taxon>
        <taxon>Chitinophagaceae</taxon>
        <taxon>Chitinophaga</taxon>
    </lineage>
</organism>
<dbReference type="Pfam" id="PF03572">
    <property type="entry name" value="Peptidase_S41"/>
    <property type="match status" value="1"/>
</dbReference>
<accession>A0A847S0E9</accession>
<dbReference type="InterPro" id="IPR005151">
    <property type="entry name" value="Tail-specific_protease"/>
</dbReference>
<dbReference type="AlphaFoldDB" id="A0A847S0E9"/>
<gene>
    <name evidence="3" type="ORF">HGH92_31515</name>
</gene>
<dbReference type="PANTHER" id="PTHR32060:SF30">
    <property type="entry name" value="CARBOXY-TERMINAL PROCESSING PROTEASE CTPA"/>
    <property type="match status" value="1"/>
</dbReference>
<evidence type="ECO:0000259" key="2">
    <source>
        <dbReference type="SMART" id="SM00245"/>
    </source>
</evidence>
<evidence type="ECO:0000313" key="4">
    <source>
        <dbReference type="Proteomes" id="UP000570474"/>
    </source>
</evidence>
<dbReference type="GO" id="GO:0030288">
    <property type="term" value="C:outer membrane-bounded periplasmic space"/>
    <property type="evidence" value="ECO:0007669"/>
    <property type="project" value="TreeGrafter"/>
</dbReference>
<dbReference type="RefSeq" id="WP_168874824.1">
    <property type="nucleotide sequence ID" value="NZ_JABAIA010000004.1"/>
</dbReference>
<dbReference type="InterPro" id="IPR029045">
    <property type="entry name" value="ClpP/crotonase-like_dom_sf"/>
</dbReference>
<dbReference type="EMBL" id="JABAIA010000004">
    <property type="protein sequence ID" value="NLR68872.1"/>
    <property type="molecule type" value="Genomic_DNA"/>
</dbReference>
<dbReference type="GO" id="GO:0004175">
    <property type="term" value="F:endopeptidase activity"/>
    <property type="evidence" value="ECO:0007669"/>
    <property type="project" value="TreeGrafter"/>
</dbReference>
<feature type="domain" description="Tail specific protease" evidence="2">
    <location>
        <begin position="91"/>
        <end position="318"/>
    </location>
</feature>
<dbReference type="GO" id="GO:0006508">
    <property type="term" value="P:proteolysis"/>
    <property type="evidence" value="ECO:0007669"/>
    <property type="project" value="InterPro"/>
</dbReference>